<accession>A0A917A440</accession>
<evidence type="ECO:0000313" key="3">
    <source>
        <dbReference type="Proteomes" id="UP000644699"/>
    </source>
</evidence>
<dbReference type="EMBL" id="BMIQ01000013">
    <property type="protein sequence ID" value="GGE24116.1"/>
    <property type="molecule type" value="Genomic_DNA"/>
</dbReference>
<dbReference type="RefSeq" id="WP_188913336.1">
    <property type="nucleotide sequence ID" value="NZ_BMIQ01000013.1"/>
</dbReference>
<dbReference type="SUPFAM" id="SSF47413">
    <property type="entry name" value="lambda repressor-like DNA-binding domains"/>
    <property type="match status" value="1"/>
</dbReference>
<keyword evidence="3" id="KW-1185">Reference proteome</keyword>
<proteinExistence type="predicted"/>
<reference evidence="2" key="2">
    <citation type="submission" date="2020-09" db="EMBL/GenBank/DDBJ databases">
        <authorList>
            <person name="Sun Q."/>
            <person name="Zhou Y."/>
        </authorList>
    </citation>
    <scope>NUCLEOTIDE SEQUENCE</scope>
    <source>
        <strain evidence="2">CGMCC 1.15367</strain>
    </source>
</reference>
<feature type="domain" description="HTH cro/C1-type" evidence="1">
    <location>
        <begin position="35"/>
        <end position="75"/>
    </location>
</feature>
<evidence type="ECO:0000313" key="2">
    <source>
        <dbReference type="EMBL" id="GGE24116.1"/>
    </source>
</evidence>
<dbReference type="Proteomes" id="UP000644699">
    <property type="component" value="Unassembled WGS sequence"/>
</dbReference>
<gene>
    <name evidence="2" type="ORF">GCM10011390_49410</name>
</gene>
<dbReference type="AlphaFoldDB" id="A0A917A440"/>
<dbReference type="InterPro" id="IPR001387">
    <property type="entry name" value="Cro/C1-type_HTH"/>
</dbReference>
<organism evidence="2 3">
    <name type="scientific">Aureimonas endophytica</name>
    <dbReference type="NCBI Taxonomy" id="2027858"/>
    <lineage>
        <taxon>Bacteria</taxon>
        <taxon>Pseudomonadati</taxon>
        <taxon>Pseudomonadota</taxon>
        <taxon>Alphaproteobacteria</taxon>
        <taxon>Hyphomicrobiales</taxon>
        <taxon>Aurantimonadaceae</taxon>
        <taxon>Aureimonas</taxon>
    </lineage>
</organism>
<evidence type="ECO:0000259" key="1">
    <source>
        <dbReference type="PROSITE" id="PS50943"/>
    </source>
</evidence>
<sequence length="79" mass="8413">MGDMHSIPKTIAEAIEAGISPAKAFRIYSDRSIFELAEAAHVEPRRLCLIEAGLAPTPVEAMALVAALDMPPAFLAHLS</sequence>
<reference evidence="2" key="1">
    <citation type="journal article" date="2014" name="Int. J. Syst. Evol. Microbiol.">
        <title>Complete genome sequence of Corynebacterium casei LMG S-19264T (=DSM 44701T), isolated from a smear-ripened cheese.</title>
        <authorList>
            <consortium name="US DOE Joint Genome Institute (JGI-PGF)"/>
            <person name="Walter F."/>
            <person name="Albersmeier A."/>
            <person name="Kalinowski J."/>
            <person name="Ruckert C."/>
        </authorList>
    </citation>
    <scope>NUCLEOTIDE SEQUENCE</scope>
    <source>
        <strain evidence="2">CGMCC 1.15367</strain>
    </source>
</reference>
<dbReference type="InterPro" id="IPR010982">
    <property type="entry name" value="Lambda_DNA-bd_dom_sf"/>
</dbReference>
<dbReference type="GO" id="GO:0003677">
    <property type="term" value="F:DNA binding"/>
    <property type="evidence" value="ECO:0007669"/>
    <property type="project" value="InterPro"/>
</dbReference>
<dbReference type="PROSITE" id="PS50943">
    <property type="entry name" value="HTH_CROC1"/>
    <property type="match status" value="1"/>
</dbReference>
<name>A0A917A440_9HYPH</name>
<comment type="caution">
    <text evidence="2">The sequence shown here is derived from an EMBL/GenBank/DDBJ whole genome shotgun (WGS) entry which is preliminary data.</text>
</comment>
<protein>
    <recommendedName>
        <fullName evidence="1">HTH cro/C1-type domain-containing protein</fullName>
    </recommendedName>
</protein>